<keyword evidence="2" id="KW-1185">Reference proteome</keyword>
<name>A0A9P8TEK5_9ASCO</name>
<proteinExistence type="predicted"/>
<reference evidence="1" key="1">
    <citation type="journal article" date="2021" name="Open Biol.">
        <title>Shared evolutionary footprints suggest mitochondrial oxidative damage underlies multiple complex I losses in fungi.</title>
        <authorList>
            <person name="Schikora-Tamarit M.A."/>
            <person name="Marcet-Houben M."/>
            <person name="Nosek J."/>
            <person name="Gabaldon T."/>
        </authorList>
    </citation>
    <scope>NUCLEOTIDE SEQUENCE</scope>
    <source>
        <strain evidence="1">CBS6341</strain>
    </source>
</reference>
<protein>
    <submittedName>
        <fullName evidence="1">Uncharacterized protein</fullName>
    </submittedName>
</protein>
<evidence type="ECO:0000313" key="2">
    <source>
        <dbReference type="Proteomes" id="UP000769528"/>
    </source>
</evidence>
<accession>A0A9P8TEK5</accession>
<reference evidence="1" key="2">
    <citation type="submission" date="2021-01" db="EMBL/GenBank/DDBJ databases">
        <authorList>
            <person name="Schikora-Tamarit M.A."/>
        </authorList>
    </citation>
    <scope>NUCLEOTIDE SEQUENCE</scope>
    <source>
        <strain evidence="1">CBS6341</strain>
    </source>
</reference>
<comment type="caution">
    <text evidence="1">The sequence shown here is derived from an EMBL/GenBank/DDBJ whole genome shotgun (WGS) entry which is preliminary data.</text>
</comment>
<organism evidence="1 2">
    <name type="scientific">Wickerhamomyces mucosus</name>
    <dbReference type="NCBI Taxonomy" id="1378264"/>
    <lineage>
        <taxon>Eukaryota</taxon>
        <taxon>Fungi</taxon>
        <taxon>Dikarya</taxon>
        <taxon>Ascomycota</taxon>
        <taxon>Saccharomycotina</taxon>
        <taxon>Saccharomycetes</taxon>
        <taxon>Phaffomycetales</taxon>
        <taxon>Wickerhamomycetaceae</taxon>
        <taxon>Wickerhamomyces</taxon>
    </lineage>
</organism>
<dbReference type="OrthoDB" id="3980919at2759"/>
<dbReference type="EMBL" id="JAEUBF010000681">
    <property type="protein sequence ID" value="KAH3675934.1"/>
    <property type="molecule type" value="Genomic_DNA"/>
</dbReference>
<dbReference type="Proteomes" id="UP000769528">
    <property type="component" value="Unassembled WGS sequence"/>
</dbReference>
<gene>
    <name evidence="1" type="ORF">WICMUC_002230</name>
</gene>
<dbReference type="AlphaFoldDB" id="A0A9P8TEK5"/>
<evidence type="ECO:0000313" key="1">
    <source>
        <dbReference type="EMBL" id="KAH3675934.1"/>
    </source>
</evidence>
<sequence length="479" mass="54585">MSESYDLMINHWKNRFKRLAIEFHHLKNRTSPRDNVILKRDPTKPFITLRSSSYRNSQANINPIIDIDLDAPLNDIDQNQFEGFDGVYDENYDEPTLSNRRNLGSSLNGLLYSFREGATKSLEDVQRMRSKCNCSCHHEHNIIVDTFDSHDQYCIMFCVQRNNLKENGNIEQLLLDHHVNYIEPSIFIKPNIGSLWPLKQENLLSVFKRWVGENTKLPKNFKDIEIIAQSNCSVPTQDEDEISSNNLENEEKCITSVSDCQSTIENLIEVSSSKIESSFSRKQYRNSFPIISNLDKYNRERFSIFESKQRTPTQSSPESWKVVMNDISLYAALISTGSKPVLQSKSSLNLVADFTTSKHQDGIIGTGLLNTKSPNTAIYEPELISLNEENTVNYPPKLLIANDENKILETGISDLKNLQGYVNHLTSDIKKSLDADTVFLQSGEAHEISDCSTYSGVLQAYNYSNENIDTPKTLAKPLM</sequence>